<dbReference type="Pfam" id="PF01336">
    <property type="entry name" value="tRNA_anti-codon"/>
    <property type="match status" value="1"/>
</dbReference>
<comment type="function">
    <text evidence="7">Catalyzes the attachment of L-aspartate to tRNA(Asp) in a two-step reaction: L-aspartate is first activated by ATP to form Asp-AMP and then transferred to the acceptor end of tRNA(Asp).</text>
</comment>
<dbReference type="InterPro" id="IPR029351">
    <property type="entry name" value="GAD_dom"/>
</dbReference>
<feature type="binding site" evidence="7">
    <location>
        <position position="221"/>
    </location>
    <ligand>
        <name>L-aspartate</name>
        <dbReference type="ChEBI" id="CHEBI:29991"/>
    </ligand>
</feature>
<protein>
    <recommendedName>
        <fullName evidence="7">Aspartate--tRNA ligase</fullName>
        <ecNumber evidence="7">6.1.1.12</ecNumber>
    </recommendedName>
    <alternativeName>
        <fullName evidence="7">Aspartyl-tRNA synthetase</fullName>
        <shortName evidence="7">AspRS</shortName>
    </alternativeName>
</protein>
<keyword evidence="3 7" id="KW-0547">Nucleotide-binding</keyword>
<feature type="region of interest" description="Disordered" evidence="8">
    <location>
        <begin position="571"/>
        <end position="593"/>
    </location>
</feature>
<feature type="compositionally biased region" description="Basic and acidic residues" evidence="8">
    <location>
        <begin position="582"/>
        <end position="593"/>
    </location>
</feature>
<feature type="binding site" evidence="7">
    <location>
        <begin position="542"/>
        <end position="545"/>
    </location>
    <ligand>
        <name>ATP</name>
        <dbReference type="ChEBI" id="CHEBI:30616"/>
    </ligand>
</feature>
<keyword evidence="2 7" id="KW-0436">Ligase</keyword>
<comment type="subcellular location">
    <subcellularLocation>
        <location evidence="7">Cytoplasm</location>
    </subcellularLocation>
</comment>
<dbReference type="InterPro" id="IPR004364">
    <property type="entry name" value="Aa-tRNA-synt_II"/>
</dbReference>
<comment type="similarity">
    <text evidence="1 7">Belongs to the class-II aminoacyl-tRNA synthetase family. Type 1 subfamily.</text>
</comment>
<keyword evidence="7" id="KW-0963">Cytoplasm</keyword>
<comment type="subunit">
    <text evidence="7">Homodimer.</text>
</comment>
<evidence type="ECO:0000256" key="2">
    <source>
        <dbReference type="ARBA" id="ARBA00022598"/>
    </source>
</evidence>
<evidence type="ECO:0000256" key="5">
    <source>
        <dbReference type="ARBA" id="ARBA00022917"/>
    </source>
</evidence>
<evidence type="ECO:0000256" key="8">
    <source>
        <dbReference type="SAM" id="MobiDB-lite"/>
    </source>
</evidence>
<feature type="binding site" evidence="7">
    <location>
        <position position="230"/>
    </location>
    <ligand>
        <name>ATP</name>
        <dbReference type="ChEBI" id="CHEBI:30616"/>
    </ligand>
</feature>
<evidence type="ECO:0000256" key="6">
    <source>
        <dbReference type="ARBA" id="ARBA00023146"/>
    </source>
</evidence>
<dbReference type="PANTHER" id="PTHR22594">
    <property type="entry name" value="ASPARTYL/LYSYL-TRNA SYNTHETASE"/>
    <property type="match status" value="1"/>
</dbReference>
<feature type="compositionally biased region" description="Polar residues" evidence="8">
    <location>
        <begin position="571"/>
        <end position="581"/>
    </location>
</feature>
<keyword evidence="4 7" id="KW-0067">ATP-binding</keyword>
<evidence type="ECO:0000256" key="4">
    <source>
        <dbReference type="ARBA" id="ARBA00022840"/>
    </source>
</evidence>
<gene>
    <name evidence="7 10" type="primary">aspS</name>
    <name evidence="10" type="ORF">DAY19_01660</name>
</gene>
<feature type="binding site" evidence="7">
    <location>
        <position position="175"/>
    </location>
    <ligand>
        <name>L-aspartate</name>
        <dbReference type="ChEBI" id="CHEBI:29991"/>
    </ligand>
</feature>
<dbReference type="GO" id="GO:0004815">
    <property type="term" value="F:aspartate-tRNA ligase activity"/>
    <property type="evidence" value="ECO:0007669"/>
    <property type="project" value="UniProtKB-EC"/>
</dbReference>
<dbReference type="InterPro" id="IPR012340">
    <property type="entry name" value="NA-bd_OB-fold"/>
</dbReference>
<dbReference type="InterPro" id="IPR004365">
    <property type="entry name" value="NA-bd_OB_tRNA"/>
</dbReference>
<dbReference type="EC" id="6.1.1.12" evidence="7"/>
<dbReference type="Gene3D" id="3.30.1360.30">
    <property type="entry name" value="GAD-like domain"/>
    <property type="match status" value="1"/>
</dbReference>
<dbReference type="Gene3D" id="3.30.930.10">
    <property type="entry name" value="Bira Bifunctional Protein, Domain 2"/>
    <property type="match status" value="1"/>
</dbReference>
<dbReference type="InterPro" id="IPR004524">
    <property type="entry name" value="Asp-tRNA-ligase_1"/>
</dbReference>
<dbReference type="InterPro" id="IPR045864">
    <property type="entry name" value="aa-tRNA-synth_II/BPL/LPL"/>
</dbReference>
<dbReference type="EMBL" id="QDKL01000001">
    <property type="protein sequence ID" value="RZF23284.1"/>
    <property type="molecule type" value="Genomic_DNA"/>
</dbReference>
<dbReference type="InterPro" id="IPR004115">
    <property type="entry name" value="GAD-like_sf"/>
</dbReference>
<dbReference type="PRINTS" id="PR01042">
    <property type="entry name" value="TRNASYNTHASP"/>
</dbReference>
<dbReference type="SUPFAM" id="SSF55261">
    <property type="entry name" value="GAD domain-like"/>
    <property type="match status" value="1"/>
</dbReference>
<feature type="domain" description="Aminoacyl-transfer RNA synthetases class-II family profile" evidence="9">
    <location>
        <begin position="142"/>
        <end position="563"/>
    </location>
</feature>
<sequence length="593" mass="67076">MMRTHNLGELRAEDIGKKVTLCGWVNKNRDLGGLTFIDLRDKFGLTQLNFTNFKGDVDLLKKCHLESVIMIKGEVAKRPEEALNKNMPTGEVEVHVEELEVLSECDINNIPFLPYGATEATEDNKLKYRYLDLRTKKLQDILKLRSKITLDVRNTMHENDFIEVETPILYKSTPEGARDYVVPSRVHPGHVYALPQSPQTLKQLLMIGGTDKYFQICKCFRDEDLRADRQPEFTQVDIEVSFATEEYMKNLATDLMKNIFELESDYEIPVMNYNDAMRDYGSDKPDVRFGLKQHVVSDLFKETEFGVFKNAIESGGMVKAMFVPATMGTFSRKILDGFVNVVKPFGGKGVAFFKVEEGKASGGISKFITDDVLANLSSLPDLDGDSKSGTWLFFADKEEIVHDSADALRRHLGQELKLIENSDKKYAFLWVNDFPCFEADEERLYAKHHPFTSPKLSEMDKFMNEEISVKNEVLKNLPAQAYDLVCNGYELGGGSIRIHNGAVQERMFEVLGMSEEEVEKQFSFFVNALKYGTPPHGGIALGLDRITMVKAGTDNIRDVIAFPKTTTASDMMSNAPSVPSKEQTDELHFSFLK</sequence>
<dbReference type="SUPFAM" id="SSF50249">
    <property type="entry name" value="Nucleic acid-binding proteins"/>
    <property type="match status" value="1"/>
</dbReference>
<feature type="binding site" evidence="7">
    <location>
        <position position="497"/>
    </location>
    <ligand>
        <name>L-aspartate</name>
        <dbReference type="ChEBI" id="CHEBI:29991"/>
    </ligand>
</feature>
<feature type="binding site" evidence="7">
    <location>
        <position position="490"/>
    </location>
    <ligand>
        <name>ATP</name>
        <dbReference type="ChEBI" id="CHEBI:30616"/>
    </ligand>
</feature>
<dbReference type="Pfam" id="PF00152">
    <property type="entry name" value="tRNA-synt_2"/>
    <property type="match status" value="1"/>
</dbReference>
<comment type="caution">
    <text evidence="10">The sequence shown here is derived from an EMBL/GenBank/DDBJ whole genome shotgun (WGS) entry which is preliminary data.</text>
</comment>
<dbReference type="NCBIfam" id="TIGR00459">
    <property type="entry name" value="aspS_bact"/>
    <property type="match status" value="1"/>
</dbReference>
<dbReference type="PROSITE" id="PS50862">
    <property type="entry name" value="AA_TRNA_LIGASE_II"/>
    <property type="match status" value="1"/>
</dbReference>
<dbReference type="Proteomes" id="UP000443582">
    <property type="component" value="Unassembled WGS sequence"/>
</dbReference>
<accession>A0ABY0ILD0</accession>
<organism evidence="10 11">
    <name type="scientific">Halobacteriovorax vibrionivorans</name>
    <dbReference type="NCBI Taxonomy" id="2152716"/>
    <lineage>
        <taxon>Bacteria</taxon>
        <taxon>Pseudomonadati</taxon>
        <taxon>Bdellovibrionota</taxon>
        <taxon>Bacteriovoracia</taxon>
        <taxon>Bacteriovoracales</taxon>
        <taxon>Halobacteriovoraceae</taxon>
        <taxon>Halobacteriovorax</taxon>
    </lineage>
</organism>
<dbReference type="InterPro" id="IPR002312">
    <property type="entry name" value="Asp/Asn-tRNA-synth_IIb"/>
</dbReference>
<dbReference type="Pfam" id="PF02938">
    <property type="entry name" value="GAD"/>
    <property type="match status" value="1"/>
</dbReference>
<evidence type="ECO:0000256" key="3">
    <source>
        <dbReference type="ARBA" id="ARBA00022741"/>
    </source>
</evidence>
<dbReference type="SUPFAM" id="SSF55681">
    <property type="entry name" value="Class II aaRS and biotin synthetases"/>
    <property type="match status" value="1"/>
</dbReference>
<dbReference type="InterPro" id="IPR006195">
    <property type="entry name" value="aa-tRNA-synth_II"/>
</dbReference>
<dbReference type="HAMAP" id="MF_00044">
    <property type="entry name" value="Asp_tRNA_synth_type1"/>
    <property type="match status" value="1"/>
</dbReference>
<dbReference type="Gene3D" id="2.40.50.140">
    <property type="entry name" value="Nucleic acid-binding proteins"/>
    <property type="match status" value="1"/>
</dbReference>
<keyword evidence="6 7" id="KW-0030">Aminoacyl-tRNA synthetase</keyword>
<dbReference type="CDD" id="cd04317">
    <property type="entry name" value="EcAspRS_like_N"/>
    <property type="match status" value="1"/>
</dbReference>
<evidence type="ECO:0000313" key="10">
    <source>
        <dbReference type="EMBL" id="RZF23284.1"/>
    </source>
</evidence>
<keyword evidence="5 7" id="KW-0648">Protein biosynthesis</keyword>
<proteinExistence type="inferred from homology"/>
<dbReference type="InterPro" id="IPR047089">
    <property type="entry name" value="Asp-tRNA-ligase_1_N"/>
</dbReference>
<evidence type="ECO:0000256" key="1">
    <source>
        <dbReference type="ARBA" id="ARBA00006303"/>
    </source>
</evidence>
<comment type="catalytic activity">
    <reaction evidence="7">
        <text>tRNA(Asp) + L-aspartate + ATP = L-aspartyl-tRNA(Asp) + AMP + diphosphate</text>
        <dbReference type="Rhea" id="RHEA:19649"/>
        <dbReference type="Rhea" id="RHEA-COMP:9660"/>
        <dbReference type="Rhea" id="RHEA-COMP:9678"/>
        <dbReference type="ChEBI" id="CHEBI:29991"/>
        <dbReference type="ChEBI" id="CHEBI:30616"/>
        <dbReference type="ChEBI" id="CHEBI:33019"/>
        <dbReference type="ChEBI" id="CHEBI:78442"/>
        <dbReference type="ChEBI" id="CHEBI:78516"/>
        <dbReference type="ChEBI" id="CHEBI:456215"/>
        <dbReference type="EC" id="6.1.1.12"/>
    </reaction>
</comment>
<evidence type="ECO:0000256" key="7">
    <source>
        <dbReference type="HAMAP-Rule" id="MF_00044"/>
    </source>
</evidence>
<evidence type="ECO:0000259" key="9">
    <source>
        <dbReference type="PROSITE" id="PS50862"/>
    </source>
</evidence>
<reference evidence="11" key="1">
    <citation type="journal article" date="2019" name="Int. J. Syst. Evol. Microbiol.">
        <title>Halobacteriovorax valvorus sp. nov., a novel prokaryotic predator isolated from coastal seawater of China.</title>
        <authorList>
            <person name="Chen M.-X."/>
        </authorList>
    </citation>
    <scope>NUCLEOTIDE SEQUENCE [LARGE SCALE GENOMIC DNA]</scope>
    <source>
        <strain evidence="11">BL9</strain>
    </source>
</reference>
<evidence type="ECO:0000313" key="11">
    <source>
        <dbReference type="Proteomes" id="UP000443582"/>
    </source>
</evidence>
<dbReference type="PANTHER" id="PTHR22594:SF5">
    <property type="entry name" value="ASPARTATE--TRNA LIGASE, MITOCHONDRIAL"/>
    <property type="match status" value="1"/>
</dbReference>
<comment type="caution">
    <text evidence="7">Lacks conserved residue(s) required for the propagation of feature annotation.</text>
</comment>
<feature type="binding site" evidence="7">
    <location>
        <position position="448"/>
    </location>
    <ligand>
        <name>L-aspartate</name>
        <dbReference type="ChEBI" id="CHEBI:29991"/>
    </ligand>
</feature>
<keyword evidence="11" id="KW-1185">Reference proteome</keyword>
<dbReference type="NCBIfam" id="NF001750">
    <property type="entry name" value="PRK00476.1"/>
    <property type="match status" value="1"/>
</dbReference>
<name>A0ABY0ILD0_9BACT</name>
<feature type="binding site" evidence="7">
    <location>
        <begin position="221"/>
        <end position="223"/>
    </location>
    <ligand>
        <name>ATP</name>
        <dbReference type="ChEBI" id="CHEBI:30616"/>
    </ligand>
</feature>
<feature type="region of interest" description="Aspartate" evidence="7">
    <location>
        <begin position="199"/>
        <end position="202"/>
    </location>
</feature>